<feature type="chain" id="PRO_5043964987" evidence="1">
    <location>
        <begin position="24"/>
        <end position="202"/>
    </location>
</feature>
<organism evidence="2 3">
    <name type="scientific">Macrosiphum euphorbiae</name>
    <name type="common">potato aphid</name>
    <dbReference type="NCBI Taxonomy" id="13131"/>
    <lineage>
        <taxon>Eukaryota</taxon>
        <taxon>Metazoa</taxon>
        <taxon>Ecdysozoa</taxon>
        <taxon>Arthropoda</taxon>
        <taxon>Hexapoda</taxon>
        <taxon>Insecta</taxon>
        <taxon>Pterygota</taxon>
        <taxon>Neoptera</taxon>
        <taxon>Paraneoptera</taxon>
        <taxon>Hemiptera</taxon>
        <taxon>Sternorrhyncha</taxon>
        <taxon>Aphidomorpha</taxon>
        <taxon>Aphidoidea</taxon>
        <taxon>Aphididae</taxon>
        <taxon>Macrosiphini</taxon>
        <taxon>Macrosiphum</taxon>
    </lineage>
</organism>
<gene>
    <name evidence="2" type="ORF">MEUPH1_LOCUS2863</name>
</gene>
<dbReference type="EMBL" id="CARXXK010000001">
    <property type="protein sequence ID" value="CAI6345905.1"/>
    <property type="molecule type" value="Genomic_DNA"/>
</dbReference>
<dbReference type="AlphaFoldDB" id="A0AAV0VQQ5"/>
<proteinExistence type="predicted"/>
<dbReference type="Proteomes" id="UP001160148">
    <property type="component" value="Unassembled WGS sequence"/>
</dbReference>
<sequence>MSSINTLVLVFISINFIFTTVSTKDCDTISNFFIKNNLMFLNSTESVVFLPSDFEYKIENWKDFDGDHNEYHNLITYNDELINSLSETDLSISDDELTGAVYSSLVNNEKLHDLISVFSNRYVVRTDRSTRVFTIDYAQFYYIENTKCDKFQVQYTRSVIKGLICKISFATGLRYTVKCGSVVLGLLPLDKNGQLEYETRCT</sequence>
<feature type="signal peptide" evidence="1">
    <location>
        <begin position="1"/>
        <end position="23"/>
    </location>
</feature>
<keyword evidence="3" id="KW-1185">Reference proteome</keyword>
<evidence type="ECO:0000313" key="3">
    <source>
        <dbReference type="Proteomes" id="UP001160148"/>
    </source>
</evidence>
<protein>
    <submittedName>
        <fullName evidence="2">Uncharacterized protein</fullName>
    </submittedName>
</protein>
<comment type="caution">
    <text evidence="2">The sequence shown here is derived from an EMBL/GenBank/DDBJ whole genome shotgun (WGS) entry which is preliminary data.</text>
</comment>
<evidence type="ECO:0000256" key="1">
    <source>
        <dbReference type="SAM" id="SignalP"/>
    </source>
</evidence>
<evidence type="ECO:0000313" key="2">
    <source>
        <dbReference type="EMBL" id="CAI6345905.1"/>
    </source>
</evidence>
<name>A0AAV0VQQ5_9HEMI</name>
<reference evidence="2 3" key="1">
    <citation type="submission" date="2023-01" db="EMBL/GenBank/DDBJ databases">
        <authorList>
            <person name="Whitehead M."/>
        </authorList>
    </citation>
    <scope>NUCLEOTIDE SEQUENCE [LARGE SCALE GENOMIC DNA]</scope>
</reference>
<keyword evidence="1" id="KW-0732">Signal</keyword>
<accession>A0AAV0VQQ5</accession>